<dbReference type="Proteomes" id="UP001077662">
    <property type="component" value="Unassembled WGS sequence"/>
</dbReference>
<keyword evidence="2" id="KW-0812">Transmembrane</keyword>
<dbReference type="EMBL" id="JAPTNE010000079">
    <property type="protein sequence ID" value="MCZ0810415.1"/>
    <property type="molecule type" value="Genomic_DNA"/>
</dbReference>
<comment type="caution">
    <text evidence="3">The sequence shown here is derived from an EMBL/GenBank/DDBJ whole genome shotgun (WGS) entry which is preliminary data.</text>
</comment>
<accession>A0AAP3DMN6</accession>
<feature type="region of interest" description="Disordered" evidence="1">
    <location>
        <begin position="26"/>
        <end position="46"/>
    </location>
</feature>
<keyword evidence="2" id="KW-0472">Membrane</keyword>
<evidence type="ECO:0000313" key="4">
    <source>
        <dbReference type="Proteomes" id="UP001077662"/>
    </source>
</evidence>
<reference evidence="3" key="1">
    <citation type="submission" date="2022-09" db="EMBL/GenBank/DDBJ databases">
        <title>Genome analysis and characterization of larvicidal activity of Brevibacillus strains.</title>
        <authorList>
            <person name="Patrusheva E.V."/>
            <person name="Izotova A.O."/>
            <person name="Toshchakov S.V."/>
            <person name="Sineoky S.P."/>
        </authorList>
    </citation>
    <scope>NUCLEOTIDE SEQUENCE</scope>
    <source>
        <strain evidence="3">VKPM_B-13247</strain>
    </source>
</reference>
<protein>
    <recommendedName>
        <fullName evidence="5">Phage tail tape measure protein domain-containing protein</fullName>
    </recommendedName>
</protein>
<name>A0AAP3DMN6_BRELA</name>
<dbReference type="AlphaFoldDB" id="A0AAP3DMN6"/>
<feature type="compositionally biased region" description="Basic and acidic residues" evidence="1">
    <location>
        <begin position="517"/>
        <end position="529"/>
    </location>
</feature>
<keyword evidence="2" id="KW-1133">Transmembrane helix</keyword>
<evidence type="ECO:0000256" key="1">
    <source>
        <dbReference type="SAM" id="MobiDB-lite"/>
    </source>
</evidence>
<feature type="region of interest" description="Disordered" evidence="1">
    <location>
        <begin position="486"/>
        <end position="529"/>
    </location>
</feature>
<sequence>MAKVTALFEARDRISPELIRMRRETDRTGRSFGGMRKGFQRESQRMEREIQSLRSDLKRLESIKARPRVELDNQATQGISDLRQQLMGLAGLAAGITIGANAGGIMTDLQAAFKERALYAAKGKTQEEIKAFDKRSKDLVNMNPYLNLQESMAIQSRSEQLNGKKGGAYAEEAAKLGVTTKYSSDEHLKMLSVMSKSMEIDDSKRLANSIQYMSNNLVDFKDEFVDSVVEYTVQTSKFLDTPEKLATLVGEIGKLGVWSDDKALDALKESSLKFTNQGDLANVLKTGFETGGMKSEDAQKKAESEAEIINELLHSDNEADNKSAMGRLMMAVATIEDKNMRQQVLNELGAGPGEDLAKHFAPLLEVAGKISTGELKSKVANNEAEKAYKLAVDSNPLFEYQQAQNNAKQAVMDFGAKLAKDATPALTSLSKAAGWVAEKFNGLSDTTRTVLELAGVGGVLLGSGYMLIRSAKMQMMAAQALKRAAGGSGDFDFDSDGRKNKKEKGKGKGKKRSWNPFKRDKSVPKGLSPEDAKRMAFYGSEPAKQGMWDKAKNFGGKAVGGIKSVGGSIARKVPYIGTAAGVGMILASEDSDKVTSLARMGAEIGGGALGGAVGGAVTGAIVGSVVPGIGTAVGAAIGGAGALIGSAIGAWGGGELFDKAKEWWFGKEEPPDTGPSRSKEEIISSIVDPLKGMAMKTAMGQTVSQLADKFSPGIQTWWKGQVRDYAIKNGMPVPEDKSFSDVIKPLEASVKKMVMNTGMGQVGSQLFEKYSPDIKKWWDGQVKDYAQKLSVPTQSPASKKEEKPKLATLTVPSLPITLHADGVLQDVAGMLRLLKDPSVTNEIKRIIETAFINAIETGGGKA</sequence>
<gene>
    <name evidence="3" type="ORF">O0554_26650</name>
</gene>
<feature type="compositionally biased region" description="Basic residues" evidence="1">
    <location>
        <begin position="499"/>
        <end position="513"/>
    </location>
</feature>
<evidence type="ECO:0000313" key="3">
    <source>
        <dbReference type="EMBL" id="MCZ0810415.1"/>
    </source>
</evidence>
<proteinExistence type="predicted"/>
<feature type="transmembrane region" description="Helical" evidence="2">
    <location>
        <begin position="450"/>
        <end position="468"/>
    </location>
</feature>
<organism evidence="3 4">
    <name type="scientific">Brevibacillus laterosporus</name>
    <name type="common">Bacillus laterosporus</name>
    <dbReference type="NCBI Taxonomy" id="1465"/>
    <lineage>
        <taxon>Bacteria</taxon>
        <taxon>Bacillati</taxon>
        <taxon>Bacillota</taxon>
        <taxon>Bacilli</taxon>
        <taxon>Bacillales</taxon>
        <taxon>Paenibacillaceae</taxon>
        <taxon>Brevibacillus</taxon>
    </lineage>
</organism>
<evidence type="ECO:0000256" key="2">
    <source>
        <dbReference type="SAM" id="Phobius"/>
    </source>
</evidence>
<dbReference type="RefSeq" id="WP_258435065.1">
    <property type="nucleotide sequence ID" value="NZ_JANSGW010000079.1"/>
</dbReference>
<evidence type="ECO:0008006" key="5">
    <source>
        <dbReference type="Google" id="ProtNLM"/>
    </source>
</evidence>